<reference evidence="2" key="1">
    <citation type="submission" date="2010-10" db="EMBL/GenBank/DDBJ databases">
        <title>The complete genome of Rothia dentocariosa ATCC 17931.</title>
        <authorList>
            <person name="Muzny D."/>
            <person name="Qin X."/>
            <person name="Buhay C."/>
            <person name="Dugan-Rocha S."/>
            <person name="Ding Y."/>
            <person name="Chen G."/>
            <person name="Hawes A."/>
            <person name="Holder M."/>
            <person name="Jhangiani S."/>
            <person name="Johnson A."/>
            <person name="Khan Z."/>
            <person name="Li Z."/>
            <person name="Liu W."/>
            <person name="Liu X."/>
            <person name="Perez L."/>
            <person name="Shen H."/>
            <person name="Wang Q."/>
            <person name="Watt J."/>
            <person name="Xi L."/>
            <person name="Xin Y."/>
            <person name="Zhou J."/>
            <person name="Deng J."/>
            <person name="Jiang H."/>
            <person name="Liu Y."/>
            <person name="Qu J."/>
            <person name="Song X.-Z."/>
            <person name="Zhang L."/>
            <person name="Villasana D."/>
            <person name="Johnson A."/>
            <person name="Liu J."/>
            <person name="Liyanage D."/>
            <person name="Lorensuhewa L."/>
            <person name="Robinson T."/>
            <person name="Song A."/>
            <person name="Song B.-B."/>
            <person name="Dinh H."/>
            <person name="Thornton R."/>
            <person name="Coyle M."/>
            <person name="Francisco L."/>
            <person name="Jackson L."/>
            <person name="Javaid M."/>
            <person name="Korchina V."/>
            <person name="Kovar C."/>
            <person name="Mata R."/>
            <person name="Mathew T."/>
            <person name="Ngo R."/>
            <person name="Nguyen L."/>
            <person name="Nguyen N."/>
            <person name="Okwuonu G."/>
            <person name="Ongeri F."/>
            <person name="Pham C."/>
            <person name="Simmons D."/>
            <person name="Wilczek-Boney K."/>
            <person name="Hale W."/>
            <person name="Jakkamsetti A."/>
            <person name="Pham P."/>
            <person name="Ruth R."/>
            <person name="San Lucas F."/>
            <person name="Warren J."/>
            <person name="Zhang J."/>
            <person name="Zhao Z."/>
            <person name="Zhou C."/>
            <person name="Zhu D."/>
            <person name="Lee S."/>
            <person name="Bess C."/>
            <person name="Blankenburg K."/>
            <person name="Forbes L."/>
            <person name="Fu Q."/>
            <person name="Gubbala S."/>
            <person name="Hirani K."/>
            <person name="Jayaseelan J.C."/>
            <person name="Lara F."/>
            <person name="Munidasa M."/>
            <person name="Palculict T."/>
            <person name="Patil S."/>
            <person name="Pu L.-L."/>
            <person name="Saada N."/>
            <person name="Tang L."/>
            <person name="Weissenberger G."/>
            <person name="Zhu Y."/>
            <person name="Hemphill L."/>
            <person name="Shang Y."/>
            <person name="Youmans B."/>
            <person name="Ayvaz T."/>
            <person name="Ross M."/>
            <person name="Santibanez J."/>
            <person name="Aqrawi P."/>
            <person name="Gross S."/>
            <person name="Joshi V."/>
            <person name="Fowler G."/>
            <person name="Nazareth L."/>
            <person name="Reid J."/>
            <person name="Worley K."/>
            <person name="Petrosino J."/>
            <person name="Highlander S."/>
            <person name="Gibbs R."/>
        </authorList>
    </citation>
    <scope>NUCLEOTIDE SEQUENCE [LARGE SCALE GENOMIC DNA]</scope>
    <source>
        <strain evidence="2">ATCC 17931 / CDC X599 / XDIA</strain>
    </source>
</reference>
<dbReference type="AlphaFoldDB" id="E3H133"/>
<evidence type="ECO:0000313" key="1">
    <source>
        <dbReference type="EMBL" id="ADP40036.1"/>
    </source>
</evidence>
<dbReference type="EMBL" id="CP002280">
    <property type="protein sequence ID" value="ADP40036.1"/>
    <property type="molecule type" value="Genomic_DNA"/>
</dbReference>
<dbReference type="KEGG" id="rdn:HMPREF0733_10578"/>
<evidence type="ECO:0000313" key="2">
    <source>
        <dbReference type="Proteomes" id="UP000000387"/>
    </source>
</evidence>
<accession>E3H133</accession>
<dbReference type="HOGENOM" id="CLU_2957863_0_0_11"/>
<name>E3H133_ROTDC</name>
<sequence length="59" mass="6312">MRSRRTHALSLTRGTAIGASAGFASPEKSLDANKELKTPLYSYQEPFYAPSDPIGRAGA</sequence>
<dbReference type="Proteomes" id="UP000000387">
    <property type="component" value="Chromosome"/>
</dbReference>
<proteinExistence type="predicted"/>
<gene>
    <name evidence="1" type="ordered locus">HMPREF0733_10578</name>
</gene>
<protein>
    <submittedName>
        <fullName evidence="1">Uncharacterized protein</fullName>
    </submittedName>
</protein>
<organism evidence="1 2">
    <name type="scientific">Rothia dentocariosa (strain ATCC 17931 / CDC X599 / XDIA)</name>
    <dbReference type="NCBI Taxonomy" id="762948"/>
    <lineage>
        <taxon>Bacteria</taxon>
        <taxon>Bacillati</taxon>
        <taxon>Actinomycetota</taxon>
        <taxon>Actinomycetes</taxon>
        <taxon>Micrococcales</taxon>
        <taxon>Micrococcaceae</taxon>
        <taxon>Rothia</taxon>
    </lineage>
</organism>